<proteinExistence type="predicted"/>
<reference evidence="1 2" key="1">
    <citation type="submission" date="2022-10" db="EMBL/GenBank/DDBJ databases">
        <title>Paucibacter sp. hw1 Genome sequencing.</title>
        <authorList>
            <person name="Park S."/>
        </authorList>
    </citation>
    <scope>NUCLEOTIDE SEQUENCE [LARGE SCALE GENOMIC DNA]</scope>
    <source>
        <strain evidence="2">hw1</strain>
    </source>
</reference>
<keyword evidence="2" id="KW-1185">Reference proteome</keyword>
<comment type="caution">
    <text evidence="1">The sequence shown here is derived from an EMBL/GenBank/DDBJ whole genome shotgun (WGS) entry which is preliminary data.</text>
</comment>
<protein>
    <submittedName>
        <fullName evidence="1">Transporter substrate-binding domain-containing protein</fullName>
    </submittedName>
</protein>
<dbReference type="RefSeq" id="WP_273600459.1">
    <property type="nucleotide sequence ID" value="NZ_JAQQXT010000006.1"/>
</dbReference>
<organism evidence="1 2">
    <name type="scientific">Roseateles albus</name>
    <dbReference type="NCBI Taxonomy" id="2987525"/>
    <lineage>
        <taxon>Bacteria</taxon>
        <taxon>Pseudomonadati</taxon>
        <taxon>Pseudomonadota</taxon>
        <taxon>Betaproteobacteria</taxon>
        <taxon>Burkholderiales</taxon>
        <taxon>Sphaerotilaceae</taxon>
        <taxon>Roseateles</taxon>
    </lineage>
</organism>
<sequence>MTSSIQPFTLPVQDSGLLVDLLRAAFAAESVASSFQYMPPLRLVREFELGRIDIYTSAKPNSGQPGVLSHWPVTTFGNQAITLKAKFPRLDGIEAMTKLRVVTFQNAKRFLGPEFAAMAAANKDYIEVAGHLPTAMLSLDRADVIVSQPDIFRFWLLHDKARRDKQAVLNDFAFHDLFNASNKYWFAFRSEALRDQFERGIKEIYQNGQAEAIIDRYAVDYGSSRDFLIELDCRFKKVRPANCQAATP</sequence>
<evidence type="ECO:0000313" key="1">
    <source>
        <dbReference type="EMBL" id="MDC8772251.1"/>
    </source>
</evidence>
<dbReference type="EMBL" id="JAQQXT010000006">
    <property type="protein sequence ID" value="MDC8772251.1"/>
    <property type="molecule type" value="Genomic_DNA"/>
</dbReference>
<name>A0ABT5KEA6_9BURK</name>
<dbReference type="Gene3D" id="3.40.190.10">
    <property type="entry name" value="Periplasmic binding protein-like II"/>
    <property type="match status" value="2"/>
</dbReference>
<accession>A0ABT5KEA6</accession>
<dbReference type="SUPFAM" id="SSF53850">
    <property type="entry name" value="Periplasmic binding protein-like II"/>
    <property type="match status" value="1"/>
</dbReference>
<gene>
    <name evidence="1" type="ORF">PRZ03_11770</name>
</gene>
<evidence type="ECO:0000313" key="2">
    <source>
        <dbReference type="Proteomes" id="UP001221189"/>
    </source>
</evidence>
<dbReference type="Proteomes" id="UP001221189">
    <property type="component" value="Unassembled WGS sequence"/>
</dbReference>